<comment type="caution">
    <text evidence="2">The sequence shown here is derived from an EMBL/GenBank/DDBJ whole genome shotgun (WGS) entry which is preliminary data.</text>
</comment>
<dbReference type="RefSeq" id="WP_138265090.1">
    <property type="nucleotide sequence ID" value="NZ_CATXTW010000006.1"/>
</dbReference>
<name>A0A5B3GD02_9BACT</name>
<evidence type="ECO:0000313" key="2">
    <source>
        <dbReference type="EMBL" id="KAA2371515.1"/>
    </source>
</evidence>
<dbReference type="PROSITE" id="PS51257">
    <property type="entry name" value="PROKAR_LIPOPROTEIN"/>
    <property type="match status" value="1"/>
</dbReference>
<dbReference type="Proteomes" id="UP000323567">
    <property type="component" value="Unassembled WGS sequence"/>
</dbReference>
<dbReference type="InterPro" id="IPR032186">
    <property type="entry name" value="DUF5018"/>
</dbReference>
<reference evidence="2 3" key="1">
    <citation type="journal article" date="2019" name="Nat. Med.">
        <title>A library of human gut bacterial isolates paired with longitudinal multiomics data enables mechanistic microbiome research.</title>
        <authorList>
            <person name="Poyet M."/>
            <person name="Groussin M."/>
            <person name="Gibbons S.M."/>
            <person name="Avila-Pacheco J."/>
            <person name="Jiang X."/>
            <person name="Kearney S.M."/>
            <person name="Perrotta A.R."/>
            <person name="Berdy B."/>
            <person name="Zhao S."/>
            <person name="Lieberman T.D."/>
            <person name="Swanson P.K."/>
            <person name="Smith M."/>
            <person name="Roesemann S."/>
            <person name="Alexander J.E."/>
            <person name="Rich S.A."/>
            <person name="Livny J."/>
            <person name="Vlamakis H."/>
            <person name="Clish C."/>
            <person name="Bullock K."/>
            <person name="Deik A."/>
            <person name="Scott J."/>
            <person name="Pierce K.A."/>
            <person name="Xavier R.J."/>
            <person name="Alm E.J."/>
        </authorList>
    </citation>
    <scope>NUCLEOTIDE SEQUENCE [LARGE SCALE GENOMIC DNA]</scope>
    <source>
        <strain evidence="2 3">BIOML-A2</strain>
    </source>
</reference>
<dbReference type="Gene3D" id="2.60.40.2340">
    <property type="match status" value="1"/>
</dbReference>
<gene>
    <name evidence="2" type="ORF">F2Y13_03860</name>
</gene>
<proteinExistence type="predicted"/>
<feature type="domain" description="DUF5018" evidence="1">
    <location>
        <begin position="6"/>
        <end position="358"/>
    </location>
</feature>
<accession>A0A5B3GD02</accession>
<organism evidence="2 3">
    <name type="scientific">Alistipes shahii</name>
    <dbReference type="NCBI Taxonomy" id="328814"/>
    <lineage>
        <taxon>Bacteria</taxon>
        <taxon>Pseudomonadati</taxon>
        <taxon>Bacteroidota</taxon>
        <taxon>Bacteroidia</taxon>
        <taxon>Bacteroidales</taxon>
        <taxon>Rikenellaceae</taxon>
        <taxon>Alistipes</taxon>
    </lineage>
</organism>
<dbReference type="AlphaFoldDB" id="A0A5B3GD02"/>
<evidence type="ECO:0000259" key="1">
    <source>
        <dbReference type="Pfam" id="PF16410"/>
    </source>
</evidence>
<sequence>MKNTIFSFLTAAGLLFAGCHQPDELLPSVSRNGINSVTAQFVKNNSEGAAEFYGEFKGYPAEGSDEITVEIPWFYPESSDDVVSGKMLDKMRISLNLDDNVTVDPAVLYMNLNEDNYITVTDQLKQKKVYKVRGRIVKSKACLLEELSLPSQGLNAIIDQETKEVSLIAAGNIEPCTGTYRLSYHATISPDPATTVIDWNASPKLTVTAYDGVSKTVYTVKKEVPAKVPTGIRSGSQKNLFVSETFKTDYGMSGTTNYTLGILGDHLLICSGESEIVYVNKLTGVKAGTVNMGGINLGGGAITSDEANHIVMCSIAANGASQTIYRLDHVTDTPKEVMTWSNATGGKIGSKISIKGDIDADAVVTINCWAWASPANWSSFVRIIVTDGVWGTPEKVTIAGCGLWNGGNVDVEYLSTDITGPYFKASYSTNGAEWIDGATNSRVAFIDKGANDANSNFANVSCAVFNKSPFVAVFGGSHFAYSASRAILLDVGDRNLFTGTFDNTKAKIYASTPKYLAVSGTASCDILLSQSSDGYYLYLYWIGGNTNYIRAEQWDCVDK</sequence>
<protein>
    <submittedName>
        <fullName evidence="2">DUF5018 domain-containing protein</fullName>
    </submittedName>
</protein>
<dbReference type="Pfam" id="PF16410">
    <property type="entry name" value="DUF5018"/>
    <property type="match status" value="1"/>
</dbReference>
<dbReference type="EMBL" id="VVXK01000003">
    <property type="protein sequence ID" value="KAA2371515.1"/>
    <property type="molecule type" value="Genomic_DNA"/>
</dbReference>
<evidence type="ECO:0000313" key="3">
    <source>
        <dbReference type="Proteomes" id="UP000323567"/>
    </source>
</evidence>